<proteinExistence type="predicted"/>
<organism evidence="1">
    <name type="scientific">Stegastes partitus</name>
    <name type="common">bicolor damselfish</name>
    <dbReference type="NCBI Taxonomy" id="144197"/>
    <lineage>
        <taxon>Eukaryota</taxon>
        <taxon>Metazoa</taxon>
        <taxon>Chordata</taxon>
        <taxon>Craniata</taxon>
        <taxon>Vertebrata</taxon>
        <taxon>Euteleostomi</taxon>
        <taxon>Actinopterygii</taxon>
        <taxon>Neopterygii</taxon>
        <taxon>Teleostei</taxon>
        <taxon>Neoteleostei</taxon>
        <taxon>Acanthomorphata</taxon>
        <taxon>Ovalentaria</taxon>
        <taxon>Pomacentridae</taxon>
        <taxon>Stegastes</taxon>
    </lineage>
</organism>
<dbReference type="Ensembl" id="ENSSPAT00000023296.1">
    <property type="protein sequence ID" value="ENSSPAP00000022930.1"/>
    <property type="gene ID" value="ENSSPAG00000017328.1"/>
</dbReference>
<name>A0A3B5APX2_9TELE</name>
<dbReference type="AlphaFoldDB" id="A0A3B5APX2"/>
<evidence type="ECO:0000313" key="1">
    <source>
        <dbReference type="Ensembl" id="ENSSPAP00000022930.1"/>
    </source>
</evidence>
<sequence>MLPELSIRNRRSPGMSLQAVDTEHRHVRNTSILKESMEETHNLLIININSVSEKICCFHEALTSINQTLQCGSATSIYNFFSI</sequence>
<reference evidence="1" key="1">
    <citation type="submission" date="2023-09" db="UniProtKB">
        <authorList>
            <consortium name="Ensembl"/>
        </authorList>
    </citation>
    <scope>IDENTIFICATION</scope>
</reference>
<accession>A0A3B5APX2</accession>
<protein>
    <submittedName>
        <fullName evidence="1">Uncharacterized protein</fullName>
    </submittedName>
</protein>